<dbReference type="Proteomes" id="UP001251085">
    <property type="component" value="Unassembled WGS sequence"/>
</dbReference>
<reference evidence="2" key="1">
    <citation type="submission" date="2023-07" db="EMBL/GenBank/DDBJ databases">
        <title>Characterization of two Paracoccaceae strains isolated from Phycosphere and proposal of Xinfangfangia lacusdiani sp. nov.</title>
        <authorList>
            <person name="Deng Y."/>
            <person name="Zhang Y.Q."/>
        </authorList>
    </citation>
    <scope>NUCLEOTIDE SEQUENCE [LARGE SCALE GENOMIC DNA]</scope>
    <source>
        <strain evidence="2">CPCC 101403</strain>
    </source>
</reference>
<proteinExistence type="predicted"/>
<accession>A0ABU3ECE3</accession>
<dbReference type="EMBL" id="JAVRQI010000005">
    <property type="protein sequence ID" value="MDT1061894.1"/>
    <property type="molecule type" value="Genomic_DNA"/>
</dbReference>
<evidence type="ECO:0008006" key="3">
    <source>
        <dbReference type="Google" id="ProtNLM"/>
    </source>
</evidence>
<name>A0ABU3ECE3_9RHOB</name>
<gene>
    <name evidence="1" type="ORF">RM190_08505</name>
</gene>
<evidence type="ECO:0000313" key="2">
    <source>
        <dbReference type="Proteomes" id="UP001251085"/>
    </source>
</evidence>
<keyword evidence="2" id="KW-1185">Reference proteome</keyword>
<sequence>MSYTQADADRLRASIAKGAAEVEVAGERVKFRSLADMRATLAMIEAELAGARGPAFGVSYPRTTRGF</sequence>
<comment type="caution">
    <text evidence="1">The sequence shown here is derived from an EMBL/GenBank/DDBJ whole genome shotgun (WGS) entry which is preliminary data.</text>
</comment>
<organism evidence="1 2">
    <name type="scientific">Paracoccus broussonetiae</name>
    <dbReference type="NCBI Taxonomy" id="3075834"/>
    <lineage>
        <taxon>Bacteria</taxon>
        <taxon>Pseudomonadati</taxon>
        <taxon>Pseudomonadota</taxon>
        <taxon>Alphaproteobacteria</taxon>
        <taxon>Rhodobacterales</taxon>
        <taxon>Paracoccaceae</taxon>
        <taxon>Paracoccus</taxon>
    </lineage>
</organism>
<dbReference type="RefSeq" id="WP_311758988.1">
    <property type="nucleotide sequence ID" value="NZ_JAVRQI010000005.1"/>
</dbReference>
<protein>
    <recommendedName>
        <fullName evidence="3">GpW protein</fullName>
    </recommendedName>
</protein>
<dbReference type="NCBIfam" id="NF047331">
    <property type="entry name" value="phage_HTJ"/>
    <property type="match status" value="1"/>
</dbReference>
<evidence type="ECO:0000313" key="1">
    <source>
        <dbReference type="EMBL" id="MDT1061894.1"/>
    </source>
</evidence>